<evidence type="ECO:0000256" key="3">
    <source>
        <dbReference type="ARBA" id="ARBA00012574"/>
    </source>
</evidence>
<proteinExistence type="inferred from homology"/>
<dbReference type="Proteomes" id="UP000824214">
    <property type="component" value="Unassembled WGS sequence"/>
</dbReference>
<dbReference type="GO" id="GO:0070006">
    <property type="term" value="F:metalloaminopeptidase activity"/>
    <property type="evidence" value="ECO:0007669"/>
    <property type="project" value="InterPro"/>
</dbReference>
<feature type="non-terminal residue" evidence="7">
    <location>
        <position position="124"/>
    </location>
</feature>
<keyword evidence="4" id="KW-0479">Metal-binding</keyword>
<dbReference type="EC" id="3.4.11.9" evidence="3"/>
<dbReference type="GO" id="GO:0006508">
    <property type="term" value="P:proteolysis"/>
    <property type="evidence" value="ECO:0007669"/>
    <property type="project" value="TreeGrafter"/>
</dbReference>
<dbReference type="Gene3D" id="3.40.350.10">
    <property type="entry name" value="Creatinase/prolidase N-terminal domain"/>
    <property type="match status" value="1"/>
</dbReference>
<comment type="catalytic activity">
    <reaction evidence="1">
        <text>Release of any N-terminal amino acid, including proline, that is linked to proline, even from a dipeptide or tripeptide.</text>
        <dbReference type="EC" id="3.4.11.9"/>
    </reaction>
</comment>
<evidence type="ECO:0000256" key="1">
    <source>
        <dbReference type="ARBA" id="ARBA00001424"/>
    </source>
</evidence>
<dbReference type="PANTHER" id="PTHR43226">
    <property type="entry name" value="XAA-PRO AMINOPEPTIDASE 3"/>
    <property type="match status" value="1"/>
</dbReference>
<keyword evidence="7" id="KW-0031">Aminopeptidase</keyword>
<gene>
    <name evidence="7" type="ORF">H9942_09865</name>
</gene>
<keyword evidence="5" id="KW-0378">Hydrolase</keyword>
<dbReference type="EMBL" id="DWXZ01000210">
    <property type="protein sequence ID" value="HJB38352.1"/>
    <property type="molecule type" value="Genomic_DNA"/>
</dbReference>
<dbReference type="SUPFAM" id="SSF53092">
    <property type="entry name" value="Creatinase/prolidase N-terminal domain"/>
    <property type="match status" value="1"/>
</dbReference>
<feature type="domain" description="Aminopeptidase P N-terminal" evidence="6">
    <location>
        <begin position="1"/>
        <end position="124"/>
    </location>
</feature>
<reference evidence="7" key="2">
    <citation type="submission" date="2021-04" db="EMBL/GenBank/DDBJ databases">
        <authorList>
            <person name="Gilroy R."/>
        </authorList>
    </citation>
    <scope>NUCLEOTIDE SEQUENCE</scope>
    <source>
        <strain evidence="7">ChiBcolR8-3208</strain>
    </source>
</reference>
<dbReference type="AlphaFoldDB" id="A0A9D2LZU0"/>
<name>A0A9D2LZU0_9FIRM</name>
<comment type="similarity">
    <text evidence="2">Belongs to the peptidase M24B family.</text>
</comment>
<dbReference type="Pfam" id="PF05195">
    <property type="entry name" value="AMP_N"/>
    <property type="match status" value="1"/>
</dbReference>
<accession>A0A9D2LZU0</accession>
<evidence type="ECO:0000256" key="4">
    <source>
        <dbReference type="ARBA" id="ARBA00022723"/>
    </source>
</evidence>
<evidence type="ECO:0000313" key="7">
    <source>
        <dbReference type="EMBL" id="HJB38352.1"/>
    </source>
</evidence>
<dbReference type="PANTHER" id="PTHR43226:SF4">
    <property type="entry name" value="XAA-PRO AMINOPEPTIDASE 3"/>
    <property type="match status" value="1"/>
</dbReference>
<dbReference type="InterPro" id="IPR052433">
    <property type="entry name" value="X-Pro_dipept-like"/>
</dbReference>
<protein>
    <recommendedName>
        <fullName evidence="3">Xaa-Pro aminopeptidase</fullName>
        <ecNumber evidence="3">3.4.11.9</ecNumber>
    </recommendedName>
</protein>
<evidence type="ECO:0000313" key="8">
    <source>
        <dbReference type="Proteomes" id="UP000824214"/>
    </source>
</evidence>
<dbReference type="SMART" id="SM01011">
    <property type="entry name" value="AMP_N"/>
    <property type="match status" value="1"/>
</dbReference>
<reference evidence="7" key="1">
    <citation type="journal article" date="2021" name="PeerJ">
        <title>Extensive microbial diversity within the chicken gut microbiome revealed by metagenomics and culture.</title>
        <authorList>
            <person name="Gilroy R."/>
            <person name="Ravi A."/>
            <person name="Getino M."/>
            <person name="Pursley I."/>
            <person name="Horton D.L."/>
            <person name="Alikhan N.F."/>
            <person name="Baker D."/>
            <person name="Gharbi K."/>
            <person name="Hall N."/>
            <person name="Watson M."/>
            <person name="Adriaenssens E.M."/>
            <person name="Foster-Nyarko E."/>
            <person name="Jarju S."/>
            <person name="Secka A."/>
            <person name="Antonio M."/>
            <person name="Oren A."/>
            <person name="Chaudhuri R.R."/>
            <person name="La Ragione R."/>
            <person name="Hildebrand F."/>
            <person name="Pallen M.J."/>
        </authorList>
    </citation>
    <scope>NUCLEOTIDE SEQUENCE</scope>
    <source>
        <strain evidence="7">ChiBcolR8-3208</strain>
    </source>
</reference>
<dbReference type="GO" id="GO:0005829">
    <property type="term" value="C:cytosol"/>
    <property type="evidence" value="ECO:0007669"/>
    <property type="project" value="TreeGrafter"/>
</dbReference>
<dbReference type="InterPro" id="IPR007865">
    <property type="entry name" value="Aminopep_P_N"/>
</dbReference>
<evidence type="ECO:0000256" key="5">
    <source>
        <dbReference type="ARBA" id="ARBA00022801"/>
    </source>
</evidence>
<organism evidence="7 8">
    <name type="scientific">Candidatus Acutalibacter ornithocaccae</name>
    <dbReference type="NCBI Taxonomy" id="2838416"/>
    <lineage>
        <taxon>Bacteria</taxon>
        <taxon>Bacillati</taxon>
        <taxon>Bacillota</taxon>
        <taxon>Clostridia</taxon>
        <taxon>Eubacteriales</taxon>
        <taxon>Acutalibacteraceae</taxon>
        <taxon>Acutalibacter</taxon>
    </lineage>
</organism>
<dbReference type="GO" id="GO:0030145">
    <property type="term" value="F:manganese ion binding"/>
    <property type="evidence" value="ECO:0007669"/>
    <property type="project" value="InterPro"/>
</dbReference>
<sequence>MNKDFYKGNRERLYAQLQENSLLVLFAGVEVRKTNDEFYPFYTNRNFLYLTGLDQKELALIARKDGQGQVAEKVYILPPDWMAERWTGTRIKPNEATDLSGIQEIGYVADFEGDLHKLATSGNY</sequence>
<dbReference type="InterPro" id="IPR029149">
    <property type="entry name" value="Creatin/AminoP/Spt16_N"/>
</dbReference>
<comment type="caution">
    <text evidence="7">The sequence shown here is derived from an EMBL/GenBank/DDBJ whole genome shotgun (WGS) entry which is preliminary data.</text>
</comment>
<evidence type="ECO:0000256" key="2">
    <source>
        <dbReference type="ARBA" id="ARBA00008766"/>
    </source>
</evidence>
<evidence type="ECO:0000259" key="6">
    <source>
        <dbReference type="SMART" id="SM01011"/>
    </source>
</evidence>
<keyword evidence="7" id="KW-0645">Protease</keyword>